<dbReference type="PROSITE" id="PS51257">
    <property type="entry name" value="PROKAR_LIPOPROTEIN"/>
    <property type="match status" value="1"/>
</dbReference>
<dbReference type="SMR" id="A0A067EG90"/>
<keyword evidence="1" id="KW-0813">Transport</keyword>
<dbReference type="AlphaFoldDB" id="A0A067EG90"/>
<reference evidence="2 3" key="1">
    <citation type="submission" date="2014-04" db="EMBL/GenBank/DDBJ databases">
        <authorList>
            <consortium name="International Citrus Genome Consortium"/>
            <person name="Gmitter F."/>
            <person name="Chen C."/>
            <person name="Farmerie W."/>
            <person name="Harkins T."/>
            <person name="Desany B."/>
            <person name="Mohiuddin M."/>
            <person name="Kodira C."/>
            <person name="Borodovsky M."/>
            <person name="Lomsadze A."/>
            <person name="Burns P."/>
            <person name="Jenkins J."/>
            <person name="Prochnik S."/>
            <person name="Shu S."/>
            <person name="Chapman J."/>
            <person name="Pitluck S."/>
            <person name="Schmutz J."/>
            <person name="Rokhsar D."/>
        </authorList>
    </citation>
    <scope>NUCLEOTIDE SEQUENCE</scope>
</reference>
<protein>
    <submittedName>
        <fullName evidence="2">Uncharacterized protein</fullName>
    </submittedName>
</protein>
<dbReference type="EMBL" id="KK785096">
    <property type="protein sequence ID" value="KDO49951.1"/>
    <property type="molecule type" value="Genomic_DNA"/>
</dbReference>
<evidence type="ECO:0000313" key="2">
    <source>
        <dbReference type="EMBL" id="KDO49951.1"/>
    </source>
</evidence>
<sequence length="98" mass="11065">MIKTNCSNTILSSSSCSRLFNLKDLMLMKRGGKIIYFRELGQNSSKLIECFEGTSGVRKIKENYNPATWISQFTSPSAEGQHAFDLCQDVKIFAFIDN</sequence>
<gene>
    <name evidence="2" type="ORF">CISIN_1g037141mg</name>
</gene>
<proteinExistence type="predicted"/>
<accession>A0A067EG90</accession>
<organism evidence="2 3">
    <name type="scientific">Citrus sinensis</name>
    <name type="common">Sweet orange</name>
    <name type="synonym">Citrus aurantium var. sinensis</name>
    <dbReference type="NCBI Taxonomy" id="2711"/>
    <lineage>
        <taxon>Eukaryota</taxon>
        <taxon>Viridiplantae</taxon>
        <taxon>Streptophyta</taxon>
        <taxon>Embryophyta</taxon>
        <taxon>Tracheophyta</taxon>
        <taxon>Spermatophyta</taxon>
        <taxon>Magnoliopsida</taxon>
        <taxon>eudicotyledons</taxon>
        <taxon>Gunneridae</taxon>
        <taxon>Pentapetalae</taxon>
        <taxon>rosids</taxon>
        <taxon>malvids</taxon>
        <taxon>Sapindales</taxon>
        <taxon>Rutaceae</taxon>
        <taxon>Aurantioideae</taxon>
        <taxon>Citrus</taxon>
    </lineage>
</organism>
<evidence type="ECO:0000313" key="3">
    <source>
        <dbReference type="Proteomes" id="UP000027120"/>
    </source>
</evidence>
<dbReference type="Proteomes" id="UP000027120">
    <property type="component" value="Unassembled WGS sequence"/>
</dbReference>
<keyword evidence="3" id="KW-1185">Reference proteome</keyword>
<name>A0A067EG90_CITSI</name>
<dbReference type="PANTHER" id="PTHR19241">
    <property type="entry name" value="ATP-BINDING CASSETTE TRANSPORTER"/>
    <property type="match status" value="1"/>
</dbReference>
<evidence type="ECO:0000256" key="1">
    <source>
        <dbReference type="ARBA" id="ARBA00022448"/>
    </source>
</evidence>